<comment type="caution">
    <text evidence="2">The sequence shown here is derived from an EMBL/GenBank/DDBJ whole genome shotgun (WGS) entry which is preliminary data.</text>
</comment>
<dbReference type="Proteomes" id="UP001596274">
    <property type="component" value="Unassembled WGS sequence"/>
</dbReference>
<feature type="region of interest" description="Disordered" evidence="1">
    <location>
        <begin position="52"/>
        <end position="72"/>
    </location>
</feature>
<protein>
    <recommendedName>
        <fullName evidence="4">Right handed beta helix domain-containing protein</fullName>
    </recommendedName>
</protein>
<dbReference type="InterPro" id="IPR011050">
    <property type="entry name" value="Pectin_lyase_fold/virulence"/>
</dbReference>
<keyword evidence="3" id="KW-1185">Reference proteome</keyword>
<dbReference type="EMBL" id="JBHSWT010000398">
    <property type="protein sequence ID" value="MFC6771483.1"/>
    <property type="molecule type" value="Genomic_DNA"/>
</dbReference>
<sequence>MGSANPIPSGAGEYSSIHSAIAIKQRDDGSYSDTPATLDGVTIDNVTVEDSANGLRFGEPGVDYSGEPDGPTDVTITDSTFENNDRYHIEDLPNSTTLEDVRNQGQNDFDRVVLTDVGIYSSIDAATSTVESNDTIAVESGVYNESVSVDTSNVTIQGAGDGTTINGSVALSASETTLSDVQVNTSIGDVFPNPVDENNAINVGGNNASVEDATVNAQGNADSYLEAVGIEITADDVVVSESNVSVNVMDGSGDGAVGVSIGTASANGSADIIGNNISATSSGYSFATVTRGDGSSASIYLNELKASGEADDLDGVGFGIEDQAAAADQDVKYNNFAKVDTIEHKTDSGALDMRLNRWENIGGVEFIEGNGDIVYDPVLTTSIDNVDPESPSSIREYGSVLELESDGTRALAVGFSAPPDETAAEVFDDLNVTGNAFTYESGTGYQSVDGEFTPTAGEVIVITTDDEGIDEDVVIPVDAVPDDESGVPTEVQVENGWNLVATGAADDPNNIDYALGGTGSISSTQWLQERPDQPGVATESTYGAFDGTWVYVDGSGSISPGYGSGQTPFQYEGEVLYPAGQYPDELADQVDEDE</sequence>
<accession>A0ABD5T7E1</accession>
<dbReference type="SUPFAM" id="SSF51126">
    <property type="entry name" value="Pectin lyase-like"/>
    <property type="match status" value="1"/>
</dbReference>
<dbReference type="Gene3D" id="2.160.20.10">
    <property type="entry name" value="Single-stranded right-handed beta-helix, Pectin lyase-like"/>
    <property type="match status" value="1"/>
</dbReference>
<dbReference type="AlphaFoldDB" id="A0ABD5T7E1"/>
<evidence type="ECO:0008006" key="4">
    <source>
        <dbReference type="Google" id="ProtNLM"/>
    </source>
</evidence>
<organism evidence="2 3">
    <name type="scientific">Halorubrum pallidum</name>
    <dbReference type="NCBI Taxonomy" id="1526114"/>
    <lineage>
        <taxon>Archaea</taxon>
        <taxon>Methanobacteriati</taxon>
        <taxon>Methanobacteriota</taxon>
        <taxon>Stenosarchaea group</taxon>
        <taxon>Halobacteria</taxon>
        <taxon>Halobacteriales</taxon>
        <taxon>Haloferacaceae</taxon>
        <taxon>Halorubrum</taxon>
    </lineage>
</organism>
<gene>
    <name evidence="2" type="ORF">ACFQDD_08145</name>
</gene>
<evidence type="ECO:0000313" key="2">
    <source>
        <dbReference type="EMBL" id="MFC6771483.1"/>
    </source>
</evidence>
<evidence type="ECO:0000256" key="1">
    <source>
        <dbReference type="SAM" id="MobiDB-lite"/>
    </source>
</evidence>
<reference evidence="2 3" key="1">
    <citation type="journal article" date="2019" name="Int. J. Syst. Evol. Microbiol.">
        <title>The Global Catalogue of Microorganisms (GCM) 10K type strain sequencing project: providing services to taxonomists for standard genome sequencing and annotation.</title>
        <authorList>
            <consortium name="The Broad Institute Genomics Platform"/>
            <consortium name="The Broad Institute Genome Sequencing Center for Infectious Disease"/>
            <person name="Wu L."/>
            <person name="Ma J."/>
        </authorList>
    </citation>
    <scope>NUCLEOTIDE SEQUENCE [LARGE SCALE GENOMIC DNA]</scope>
    <source>
        <strain evidence="2 3">PJ61</strain>
    </source>
</reference>
<name>A0ABD5T7E1_9EURY</name>
<proteinExistence type="predicted"/>
<evidence type="ECO:0000313" key="3">
    <source>
        <dbReference type="Proteomes" id="UP001596274"/>
    </source>
</evidence>
<dbReference type="InterPro" id="IPR012334">
    <property type="entry name" value="Pectin_lyas_fold"/>
</dbReference>